<accession>A1BHS7</accession>
<dbReference type="HOGENOM" id="CLU_158479_0_0_10"/>
<proteinExistence type="predicted"/>
<organism evidence="1 2">
    <name type="scientific">Chlorobium phaeobacteroides (strain DSM 266 / SMG 266 / 2430)</name>
    <dbReference type="NCBI Taxonomy" id="290317"/>
    <lineage>
        <taxon>Bacteria</taxon>
        <taxon>Pseudomonadati</taxon>
        <taxon>Chlorobiota</taxon>
        <taxon>Chlorobiia</taxon>
        <taxon>Chlorobiales</taxon>
        <taxon>Chlorobiaceae</taxon>
        <taxon>Chlorobium/Pelodictyon group</taxon>
        <taxon>Chlorobium</taxon>
    </lineage>
</organism>
<evidence type="ECO:0000313" key="2">
    <source>
        <dbReference type="Proteomes" id="UP000008701"/>
    </source>
</evidence>
<dbReference type="KEGG" id="cph:Cpha266_1938"/>
<evidence type="ECO:0000313" key="1">
    <source>
        <dbReference type="EMBL" id="ABL65954.1"/>
    </source>
</evidence>
<dbReference type="AlphaFoldDB" id="A1BHS7"/>
<dbReference type="Proteomes" id="UP000008701">
    <property type="component" value="Chromosome"/>
</dbReference>
<keyword evidence="2" id="KW-1185">Reference proteome</keyword>
<gene>
    <name evidence="1" type="ordered locus">Cpha266_1938</name>
</gene>
<dbReference type="STRING" id="290317.Cpha266_1938"/>
<reference evidence="1 2" key="1">
    <citation type="submission" date="2006-12" db="EMBL/GenBank/DDBJ databases">
        <title>Complete sequence of Chlorobium phaeobacteroides DSM 266.</title>
        <authorList>
            <consortium name="US DOE Joint Genome Institute"/>
            <person name="Copeland A."/>
            <person name="Lucas S."/>
            <person name="Lapidus A."/>
            <person name="Barry K."/>
            <person name="Detter J.C."/>
            <person name="Glavina del Rio T."/>
            <person name="Hammon N."/>
            <person name="Israni S."/>
            <person name="Pitluck S."/>
            <person name="Goltsman E."/>
            <person name="Schmutz J."/>
            <person name="Larimer F."/>
            <person name="Land M."/>
            <person name="Hauser L."/>
            <person name="Mikhailova N."/>
            <person name="Li T."/>
            <person name="Overmann J."/>
            <person name="Bryant D.A."/>
            <person name="Richardson P."/>
        </authorList>
    </citation>
    <scope>NUCLEOTIDE SEQUENCE [LARGE SCALE GENOMIC DNA]</scope>
    <source>
        <strain evidence="1 2">DSM 266</strain>
    </source>
</reference>
<sequence length="92" mass="10187">MKLYETIGRLATEKLASLISKIQDDTATTEDKLHAEILGEIIAMAKNRIAVNENEHAAKKGSGAWVERTSQSHFPHIRLHGGALEDDPLLNR</sequence>
<dbReference type="RefSeq" id="WP_011745760.1">
    <property type="nucleotide sequence ID" value="NC_008639.1"/>
</dbReference>
<protein>
    <submittedName>
        <fullName evidence="1">Uncharacterized protein</fullName>
    </submittedName>
</protein>
<dbReference type="OrthoDB" id="598148at2"/>
<name>A1BHS7_CHLPD</name>
<dbReference type="EMBL" id="CP000492">
    <property type="protein sequence ID" value="ABL65954.1"/>
    <property type="molecule type" value="Genomic_DNA"/>
</dbReference>